<gene>
    <name evidence="3" type="ORF">HMPREF2086_00865</name>
</gene>
<keyword evidence="2" id="KW-0732">Signal</keyword>
<dbReference type="EMBL" id="AZJI01000004">
    <property type="protein sequence ID" value="ETD24117.1"/>
    <property type="molecule type" value="Genomic_DNA"/>
</dbReference>
<accession>V8CAJ8</accession>
<proteinExistence type="predicted"/>
<keyword evidence="4" id="KW-1185">Reference proteome</keyword>
<feature type="coiled-coil region" evidence="1">
    <location>
        <begin position="40"/>
        <end position="94"/>
    </location>
</feature>
<protein>
    <recommendedName>
        <fullName evidence="5">DUF1090 domain-containing protein</fullName>
    </recommendedName>
</protein>
<dbReference type="HOGENOM" id="CLU_1924653_0_0_7"/>
<feature type="chain" id="PRO_5004767381" description="DUF1090 domain-containing protein" evidence="2">
    <location>
        <begin position="25"/>
        <end position="139"/>
    </location>
</feature>
<organism evidence="3 4">
    <name type="scientific">Helicobacter macacae MIT 99-5501</name>
    <dbReference type="NCBI Taxonomy" id="1357400"/>
    <lineage>
        <taxon>Bacteria</taxon>
        <taxon>Pseudomonadati</taxon>
        <taxon>Campylobacterota</taxon>
        <taxon>Epsilonproteobacteria</taxon>
        <taxon>Campylobacterales</taxon>
        <taxon>Helicobacteraceae</taxon>
        <taxon>Helicobacter</taxon>
    </lineage>
</organism>
<dbReference type="PATRIC" id="fig|1357400.3.peg.1197"/>
<reference evidence="3 4" key="1">
    <citation type="journal article" date="2014" name="Genome Announc.">
        <title>Draft genome sequences of six enterohepatic helicobacter species isolated from humans and one from rhesus macaques.</title>
        <authorList>
            <person name="Shen Z."/>
            <person name="Sheh A."/>
            <person name="Young S.K."/>
            <person name="Abouelliel A."/>
            <person name="Ward D.V."/>
            <person name="Earl A.M."/>
            <person name="Fox J.G."/>
        </authorList>
    </citation>
    <scope>NUCLEOTIDE SEQUENCE [LARGE SCALE GENOMIC DNA]</scope>
    <source>
        <strain evidence="3 4">MIT 99-5501</strain>
    </source>
</reference>
<evidence type="ECO:0000313" key="4">
    <source>
        <dbReference type="Proteomes" id="UP000018731"/>
    </source>
</evidence>
<evidence type="ECO:0000256" key="2">
    <source>
        <dbReference type="SAM" id="SignalP"/>
    </source>
</evidence>
<dbReference type="AlphaFoldDB" id="V8CAJ8"/>
<comment type="caution">
    <text evidence="3">The sequence shown here is derived from an EMBL/GenBank/DDBJ whole genome shotgun (WGS) entry which is preliminary data.</text>
</comment>
<evidence type="ECO:0000313" key="3">
    <source>
        <dbReference type="EMBL" id="ETD24117.1"/>
    </source>
</evidence>
<feature type="signal peptide" evidence="2">
    <location>
        <begin position="1"/>
        <end position="24"/>
    </location>
</feature>
<evidence type="ECO:0008006" key="5">
    <source>
        <dbReference type="Google" id="ProtNLM"/>
    </source>
</evidence>
<name>V8CAJ8_9HELI</name>
<sequence>MTKHSGIKSIFVCAMCCSMAYAGAVCDYKIDKAMEGVRSYQAYKNSKKFDENKLKEAKSKLDSLLKSCDDEAVLKEMEEYIAKTKKRYEVAKQNLAILDSSKNPHQITQAKLECKIAHIEYIAAKQEELRLKDLQKSNR</sequence>
<dbReference type="Proteomes" id="UP000018731">
    <property type="component" value="Unassembled WGS sequence"/>
</dbReference>
<keyword evidence="1" id="KW-0175">Coiled coil</keyword>
<dbReference type="RefSeq" id="WP_023927588.1">
    <property type="nucleotide sequence ID" value="NZ_KI669454.1"/>
</dbReference>
<evidence type="ECO:0000256" key="1">
    <source>
        <dbReference type="SAM" id="Coils"/>
    </source>
</evidence>